<dbReference type="AlphaFoldDB" id="A0A3G9JMR4"/>
<keyword evidence="2" id="KW-1185">Reference proteome</keyword>
<dbReference type="RefSeq" id="WP_125664463.1">
    <property type="nucleotide sequence ID" value="NZ_AP019308.1"/>
</dbReference>
<accession>A0A3G9JMR4</accession>
<gene>
    <name evidence="1" type="ORF">Back11_56740</name>
</gene>
<dbReference type="KEGG" id="pbk:Back11_56740"/>
<sequence length="67" mass="7632">MLRGWKLTVFGVVIVGATAVIAPLLHLVPFAKTIPLFILFLLFVSSLEIMEWTKRRVVKSKKHKKTL</sequence>
<protein>
    <submittedName>
        <fullName evidence="1">Uncharacterized protein</fullName>
    </submittedName>
</protein>
<proteinExistence type="predicted"/>
<organism evidence="1 2">
    <name type="scientific">Paenibacillus baekrokdamisoli</name>
    <dbReference type="NCBI Taxonomy" id="1712516"/>
    <lineage>
        <taxon>Bacteria</taxon>
        <taxon>Bacillati</taxon>
        <taxon>Bacillota</taxon>
        <taxon>Bacilli</taxon>
        <taxon>Bacillales</taxon>
        <taxon>Paenibacillaceae</taxon>
        <taxon>Paenibacillus</taxon>
    </lineage>
</organism>
<name>A0A3G9JMR4_9BACL</name>
<dbReference type="EMBL" id="AP019308">
    <property type="protein sequence ID" value="BBH24329.1"/>
    <property type="molecule type" value="Genomic_DNA"/>
</dbReference>
<evidence type="ECO:0000313" key="1">
    <source>
        <dbReference type="EMBL" id="BBH24329.1"/>
    </source>
</evidence>
<dbReference type="Proteomes" id="UP000275368">
    <property type="component" value="Chromosome"/>
</dbReference>
<reference evidence="1 2" key="1">
    <citation type="submission" date="2018-11" db="EMBL/GenBank/DDBJ databases">
        <title>Complete genome sequence of Paenibacillus baekrokdamisoli strain KCTC 33723.</title>
        <authorList>
            <person name="Kang S.W."/>
            <person name="Lee K.C."/>
            <person name="Kim K.K."/>
            <person name="Kim J.S."/>
            <person name="Kim D.S."/>
            <person name="Ko S.H."/>
            <person name="Yang S.H."/>
            <person name="Lee J.S."/>
        </authorList>
    </citation>
    <scope>NUCLEOTIDE SEQUENCE [LARGE SCALE GENOMIC DNA]</scope>
    <source>
        <strain evidence="1 2">KCTC 33723</strain>
    </source>
</reference>
<evidence type="ECO:0000313" key="2">
    <source>
        <dbReference type="Proteomes" id="UP000275368"/>
    </source>
</evidence>